<dbReference type="Proteomes" id="UP000175679">
    <property type="component" value="Unassembled WGS sequence"/>
</dbReference>
<protein>
    <submittedName>
        <fullName evidence="1">Uncharacterized protein</fullName>
    </submittedName>
</protein>
<keyword evidence="2" id="KW-1185">Reference proteome</keyword>
<organism evidence="1 2">
    <name type="scientific">Wolbachia pipientis</name>
    <dbReference type="NCBI Taxonomy" id="955"/>
    <lineage>
        <taxon>Bacteria</taxon>
        <taxon>Pseudomonadati</taxon>
        <taxon>Pseudomonadota</taxon>
        <taxon>Alphaproteobacteria</taxon>
        <taxon>Rickettsiales</taxon>
        <taxon>Anaplasmataceae</taxon>
        <taxon>Wolbachieae</taxon>
        <taxon>Wolbachia</taxon>
    </lineage>
</organism>
<proteinExistence type="predicted"/>
<gene>
    <name evidence="1" type="ORF">BIY23_01905</name>
</gene>
<dbReference type="EMBL" id="MJMG01000005">
    <property type="protein sequence ID" value="OEY86769.1"/>
    <property type="molecule type" value="Genomic_DNA"/>
</dbReference>
<comment type="caution">
    <text evidence="1">The sequence shown here is derived from an EMBL/GenBank/DDBJ whole genome shotgun (WGS) entry which is preliminary data.</text>
</comment>
<accession>A0A1E7QKM3</accession>
<sequence>MEDFTKWSKSNDDCKECLKKQDDCEQQLKNQTATEHNVKKLYESICKVNDGKKLEEIKFGKKTINEGKLALAQKIFTSYQSHLKDKNKIGH</sequence>
<evidence type="ECO:0000313" key="2">
    <source>
        <dbReference type="Proteomes" id="UP000175679"/>
    </source>
</evidence>
<reference evidence="1 2" key="1">
    <citation type="submission" date="2016-09" db="EMBL/GenBank/DDBJ databases">
        <title>Genomic evidence for plant-parasitic nematodes as the earliest Wolbachia hosts.</title>
        <authorList>
            <person name="Brown A.M."/>
            <person name="Wasala S.K."/>
            <person name="Howe D.K."/>
            <person name="Peetz A.B."/>
            <person name="Zasada I.A."/>
            <person name="Denver D.R."/>
        </authorList>
    </citation>
    <scope>NUCLEOTIDE SEQUENCE [LARGE SCALE GENOMIC DNA]</scope>
    <source>
        <strain evidence="2">wPpe</strain>
    </source>
</reference>
<dbReference type="AlphaFoldDB" id="A0A1E7QKM3"/>
<name>A0A1E7QKM3_WOLPI</name>
<dbReference type="RefSeq" id="WP_070064939.1">
    <property type="nucleotide sequence ID" value="NZ_MJMG01000005.1"/>
</dbReference>
<evidence type="ECO:0000313" key="1">
    <source>
        <dbReference type="EMBL" id="OEY86769.1"/>
    </source>
</evidence>